<dbReference type="SUPFAM" id="SSF109854">
    <property type="entry name" value="DinB/YfiT-like putative metalloenzymes"/>
    <property type="match status" value="1"/>
</dbReference>
<dbReference type="RefSeq" id="WP_119325318.1">
    <property type="nucleotide sequence ID" value="NZ_AP025739.1"/>
</dbReference>
<gene>
    <name evidence="2" type="ORF">CCAX7_32710</name>
</gene>
<feature type="domain" description="DinB-like" evidence="1">
    <location>
        <begin position="17"/>
        <end position="144"/>
    </location>
</feature>
<dbReference type="Pfam" id="PF12867">
    <property type="entry name" value="DinB_2"/>
    <property type="match status" value="1"/>
</dbReference>
<evidence type="ECO:0000313" key="2">
    <source>
        <dbReference type="EMBL" id="BDI31220.1"/>
    </source>
</evidence>
<dbReference type="InterPro" id="IPR024775">
    <property type="entry name" value="DinB-like"/>
</dbReference>
<reference evidence="2 3" key="1">
    <citation type="journal article" date="2019" name="Int. J. Syst. Evol. Microbiol.">
        <title>Capsulimonas corticalis gen. nov., sp. nov., an aerobic capsulated bacterium, of a novel bacterial order, Capsulimonadales ord. nov., of the class Armatimonadia of the phylum Armatimonadetes.</title>
        <authorList>
            <person name="Li J."/>
            <person name="Kudo C."/>
            <person name="Tonouchi A."/>
        </authorList>
    </citation>
    <scope>NUCLEOTIDE SEQUENCE [LARGE SCALE GENOMIC DNA]</scope>
    <source>
        <strain evidence="2 3">AX-7</strain>
    </source>
</reference>
<name>A0A402D7C3_9BACT</name>
<proteinExistence type="predicted"/>
<dbReference type="Proteomes" id="UP000287394">
    <property type="component" value="Chromosome"/>
</dbReference>
<accession>A0A402D7C3</accession>
<evidence type="ECO:0000259" key="1">
    <source>
        <dbReference type="Pfam" id="PF12867"/>
    </source>
</evidence>
<dbReference type="EMBL" id="AP025739">
    <property type="protein sequence ID" value="BDI31220.1"/>
    <property type="molecule type" value="Genomic_DNA"/>
</dbReference>
<organism evidence="2 3">
    <name type="scientific">Capsulimonas corticalis</name>
    <dbReference type="NCBI Taxonomy" id="2219043"/>
    <lineage>
        <taxon>Bacteria</taxon>
        <taxon>Bacillati</taxon>
        <taxon>Armatimonadota</taxon>
        <taxon>Armatimonadia</taxon>
        <taxon>Capsulimonadales</taxon>
        <taxon>Capsulimonadaceae</taxon>
        <taxon>Capsulimonas</taxon>
    </lineage>
</organism>
<dbReference type="KEGG" id="ccot:CCAX7_32710"/>
<dbReference type="Gene3D" id="1.20.120.450">
    <property type="entry name" value="dinb family like domain"/>
    <property type="match status" value="1"/>
</dbReference>
<dbReference type="OrthoDB" id="9804979at2"/>
<dbReference type="AlphaFoldDB" id="A0A402D7C3"/>
<keyword evidence="3" id="KW-1185">Reference proteome</keyword>
<evidence type="ECO:0000313" key="3">
    <source>
        <dbReference type="Proteomes" id="UP000287394"/>
    </source>
</evidence>
<dbReference type="InterPro" id="IPR034660">
    <property type="entry name" value="DinB/YfiT-like"/>
</dbReference>
<sequence length="158" mass="17146">MVDYIAICKDRTTSAMDSFFHVLSFVPADKLTWKPAPTAKSALEIVAHCAGHSGAFASVIRAGKFPATVEEFIGPIQAATQSITTLEQAETMLRKGIADTIAALDTVQPEQVGSTMEVPVLGDTPFNFLLALPARHLESHEAQIDYLQTCWGDLEVHF</sequence>
<protein>
    <recommendedName>
        <fullName evidence="1">DinB-like domain-containing protein</fullName>
    </recommendedName>
</protein>